<accession>A0A816KTK5</accession>
<reference evidence="2" key="1">
    <citation type="submission" date="2021-01" db="EMBL/GenBank/DDBJ databases">
        <authorList>
            <consortium name="Genoscope - CEA"/>
            <person name="William W."/>
        </authorList>
    </citation>
    <scope>NUCLEOTIDE SEQUENCE</scope>
</reference>
<name>A0A816KTK5_BRANA</name>
<dbReference type="Proteomes" id="UP001295469">
    <property type="component" value="Chromosome C05"/>
</dbReference>
<feature type="transmembrane region" description="Helical" evidence="1">
    <location>
        <begin position="16"/>
        <end position="36"/>
    </location>
</feature>
<gene>
    <name evidence="2" type="ORF">DARMORV10_C05P13390.1</name>
</gene>
<dbReference type="AlphaFoldDB" id="A0A816KTK5"/>
<keyword evidence="1" id="KW-0472">Membrane</keyword>
<evidence type="ECO:0000256" key="1">
    <source>
        <dbReference type="SAM" id="Phobius"/>
    </source>
</evidence>
<protein>
    <submittedName>
        <fullName evidence="2">(rape) hypothetical protein</fullName>
    </submittedName>
</protein>
<evidence type="ECO:0000313" key="2">
    <source>
        <dbReference type="EMBL" id="CAF1925823.1"/>
    </source>
</evidence>
<proteinExistence type="predicted"/>
<keyword evidence="1" id="KW-0812">Transmembrane</keyword>
<dbReference type="EMBL" id="HG994369">
    <property type="protein sequence ID" value="CAF1925823.1"/>
    <property type="molecule type" value="Genomic_DNA"/>
</dbReference>
<sequence>MIHNHLSCKYKVLQEWGFFFFAAIAKGISMCLDILFTCSNFLNVDSGLLQHDMANIQKKKEEEKVSSHFDTLACCSF</sequence>
<organism evidence="2">
    <name type="scientific">Brassica napus</name>
    <name type="common">Rape</name>
    <dbReference type="NCBI Taxonomy" id="3708"/>
    <lineage>
        <taxon>Eukaryota</taxon>
        <taxon>Viridiplantae</taxon>
        <taxon>Streptophyta</taxon>
        <taxon>Embryophyta</taxon>
        <taxon>Tracheophyta</taxon>
        <taxon>Spermatophyta</taxon>
        <taxon>Magnoliopsida</taxon>
        <taxon>eudicotyledons</taxon>
        <taxon>Gunneridae</taxon>
        <taxon>Pentapetalae</taxon>
        <taxon>rosids</taxon>
        <taxon>malvids</taxon>
        <taxon>Brassicales</taxon>
        <taxon>Brassicaceae</taxon>
        <taxon>Brassiceae</taxon>
        <taxon>Brassica</taxon>
    </lineage>
</organism>
<keyword evidence="1" id="KW-1133">Transmembrane helix</keyword>